<keyword evidence="2" id="KW-1185">Reference proteome</keyword>
<organism evidence="1 2">
    <name type="scientific">Lactiplantibacillus mudanjiangensis</name>
    <dbReference type="NCBI Taxonomy" id="1296538"/>
    <lineage>
        <taxon>Bacteria</taxon>
        <taxon>Bacillati</taxon>
        <taxon>Bacillota</taxon>
        <taxon>Bacilli</taxon>
        <taxon>Lactobacillales</taxon>
        <taxon>Lactobacillaceae</taxon>
        <taxon>Lactiplantibacillus</taxon>
    </lineage>
</organism>
<dbReference type="EMBL" id="UYIG01000001">
    <property type="protein sequence ID" value="VDG27035.1"/>
    <property type="molecule type" value="Genomic_DNA"/>
</dbReference>
<evidence type="ECO:0000313" key="2">
    <source>
        <dbReference type="Proteomes" id="UP000289996"/>
    </source>
</evidence>
<protein>
    <submittedName>
        <fullName evidence="1">Uncharacterized protein</fullName>
    </submittedName>
</protein>
<reference evidence="1 2" key="1">
    <citation type="submission" date="2018-11" db="EMBL/GenBank/DDBJ databases">
        <authorList>
            <person name="Wuyts S."/>
        </authorList>
    </citation>
    <scope>NUCLEOTIDE SEQUENCE [LARGE SCALE GENOMIC DNA]</scope>
    <source>
        <strain evidence="1">Lactobacillus mudanjiangensis AMBF249</strain>
    </source>
</reference>
<proteinExistence type="predicted"/>
<dbReference type="Proteomes" id="UP000289996">
    <property type="component" value="Unassembled WGS sequence"/>
</dbReference>
<gene>
    <name evidence="1" type="ORF">MUDAN_MDHGFNIF_00403</name>
</gene>
<name>A0A660DYJ8_9LACO</name>
<dbReference type="OrthoDB" id="2320793at2"/>
<dbReference type="AlphaFoldDB" id="A0A660DYJ8"/>
<dbReference type="RefSeq" id="WP_130844667.1">
    <property type="nucleotide sequence ID" value="NZ_BJDY01000003.1"/>
</dbReference>
<evidence type="ECO:0000313" key="1">
    <source>
        <dbReference type="EMBL" id="VDG27035.1"/>
    </source>
</evidence>
<accession>A0A660DYJ8</accession>
<sequence length="113" mass="12903">MTEPTRLTQQATQVLDQAYTQFKTDQLAQTKTDIFDQATKIFMVTTVVDATRQYLFEPAIATRVIDLGDQVIASMYQRATEADVLKLNFTGNDIRWLLGLPRVRRHHADQATD</sequence>